<feature type="domain" description="Thiamine pyrophosphate enzyme central" evidence="4">
    <location>
        <begin position="189"/>
        <end position="318"/>
    </location>
</feature>
<dbReference type="Gene3D" id="3.40.50.1220">
    <property type="entry name" value="TPP-binding domain"/>
    <property type="match status" value="1"/>
</dbReference>
<dbReference type="InterPro" id="IPR029035">
    <property type="entry name" value="DHS-like_NAD/FAD-binding_dom"/>
</dbReference>
<proteinExistence type="inferred from homology"/>
<feature type="domain" description="Thiamine pyrophosphate enzyme N-terminal TPP-binding" evidence="6">
    <location>
        <begin position="1"/>
        <end position="117"/>
    </location>
</feature>
<evidence type="ECO:0000259" key="5">
    <source>
        <dbReference type="Pfam" id="PF02775"/>
    </source>
</evidence>
<comment type="caution">
    <text evidence="7">The sequence shown here is derived from an EMBL/GenBank/DDBJ whole genome shotgun (WGS) entry which is preliminary data.</text>
</comment>
<protein>
    <submittedName>
        <fullName evidence="7">Acetolactate synthase large subunit</fullName>
        <ecNumber evidence="7">2.2.1.6</ecNumber>
    </submittedName>
</protein>
<feature type="domain" description="Thiamine pyrophosphate enzyme TPP-binding" evidence="5">
    <location>
        <begin position="378"/>
        <end position="524"/>
    </location>
</feature>
<evidence type="ECO:0000259" key="4">
    <source>
        <dbReference type="Pfam" id="PF00205"/>
    </source>
</evidence>
<evidence type="ECO:0000256" key="3">
    <source>
        <dbReference type="RuleBase" id="RU362132"/>
    </source>
</evidence>
<evidence type="ECO:0000313" key="8">
    <source>
        <dbReference type="Proteomes" id="UP001623041"/>
    </source>
</evidence>
<dbReference type="CDD" id="cd07035">
    <property type="entry name" value="TPP_PYR_POX_like"/>
    <property type="match status" value="1"/>
</dbReference>
<name>A0ABW8R914_9BACI</name>
<dbReference type="InterPro" id="IPR000399">
    <property type="entry name" value="TPP-bd_CS"/>
</dbReference>
<evidence type="ECO:0000256" key="1">
    <source>
        <dbReference type="ARBA" id="ARBA00007812"/>
    </source>
</evidence>
<dbReference type="SUPFAM" id="SSF52467">
    <property type="entry name" value="DHS-like NAD/FAD-binding domain"/>
    <property type="match status" value="1"/>
</dbReference>
<dbReference type="Pfam" id="PF00205">
    <property type="entry name" value="TPP_enzyme_M"/>
    <property type="match status" value="1"/>
</dbReference>
<accession>A0ABW8R914</accession>
<keyword evidence="8" id="KW-1185">Reference proteome</keyword>
<dbReference type="RefSeq" id="WP_406578649.1">
    <property type="nucleotide sequence ID" value="NZ_JBJHQH010000001.1"/>
</dbReference>
<dbReference type="GO" id="GO:0003984">
    <property type="term" value="F:acetolactate synthase activity"/>
    <property type="evidence" value="ECO:0007669"/>
    <property type="project" value="UniProtKB-EC"/>
</dbReference>
<dbReference type="InterPro" id="IPR045229">
    <property type="entry name" value="TPP_enz"/>
</dbReference>
<dbReference type="Pfam" id="PF02775">
    <property type="entry name" value="TPP_enzyme_C"/>
    <property type="match status" value="1"/>
</dbReference>
<dbReference type="InterPro" id="IPR012001">
    <property type="entry name" value="Thiamin_PyroP_enz_TPP-bd_dom"/>
</dbReference>
<dbReference type="PROSITE" id="PS00187">
    <property type="entry name" value="TPP_ENZYMES"/>
    <property type="match status" value="1"/>
</dbReference>
<comment type="similarity">
    <text evidence="1 3">Belongs to the TPP enzyme family.</text>
</comment>
<dbReference type="SUPFAM" id="SSF52518">
    <property type="entry name" value="Thiamin diphosphate-binding fold (THDP-binding)"/>
    <property type="match status" value="2"/>
</dbReference>
<reference evidence="7 8" key="1">
    <citation type="submission" date="2024-11" db="EMBL/GenBank/DDBJ databases">
        <authorList>
            <person name="Lucas J.A."/>
        </authorList>
    </citation>
    <scope>NUCLEOTIDE SEQUENCE [LARGE SCALE GENOMIC DNA]</scope>
    <source>
        <strain evidence="7 8">Z 5.4</strain>
    </source>
</reference>
<keyword evidence="2 3" id="KW-0786">Thiamine pyrophosphate</keyword>
<dbReference type="PANTHER" id="PTHR18968">
    <property type="entry name" value="THIAMINE PYROPHOSPHATE ENZYMES"/>
    <property type="match status" value="1"/>
</dbReference>
<dbReference type="Gene3D" id="3.40.50.970">
    <property type="match status" value="2"/>
</dbReference>
<dbReference type="NCBIfam" id="NF006187">
    <property type="entry name" value="PRK08322.1"/>
    <property type="match status" value="1"/>
</dbReference>
<dbReference type="Proteomes" id="UP001623041">
    <property type="component" value="Unassembled WGS sequence"/>
</dbReference>
<evidence type="ECO:0000313" key="7">
    <source>
        <dbReference type="EMBL" id="MFK9089926.1"/>
    </source>
</evidence>
<dbReference type="PANTHER" id="PTHR18968:SF129">
    <property type="entry name" value="ACETOLACTATE SYNTHASE"/>
    <property type="match status" value="1"/>
</dbReference>
<gene>
    <name evidence="7" type="ORF">ACJEBI_00330</name>
</gene>
<evidence type="ECO:0000256" key="2">
    <source>
        <dbReference type="ARBA" id="ARBA00023052"/>
    </source>
</evidence>
<dbReference type="EMBL" id="JBJHQH010000001">
    <property type="protein sequence ID" value="MFK9089926.1"/>
    <property type="molecule type" value="Genomic_DNA"/>
</dbReference>
<dbReference type="InterPro" id="IPR012000">
    <property type="entry name" value="Thiamin_PyroP_enz_cen_dom"/>
</dbReference>
<sequence>MKASDVVVSCLENEGVEYVFGIIGKEVIDLGDSLSTSEKITYIPVRHEQGAAFMADVYGRISGKPGVCLATLGPGAANLLTGITSANLDHSPVIALCGQKGLEDQHKQAHQYIDIQKIYEPVTKWVIQIKSANTIPEIIRKSFRIACEEKPGAVVIELPETISAENVTTEPLAVSGLPKSVPAAETLVQAAQLLNKSQRPFIIVGNGVIRQDAIMEVQSFIEQLGSPVATSFMAKGILPKGHPQNFYTFGFMEKDYVLRGFEEADLLIVIGFDMIEKLPSEWNKKKVPVIHMAATAADVDEYYLVQVELVGNLKETLPLLLLNNLNPKPWQPSGELKNRIAESYSIVEKVRTDSTLTIETILHVLEKVQTEQSIVISDVGSHKVAIARTYQPMHAEQLIISNGLASMGIAIPGAIGAKLAAPNKTVVCITGDGGALMNFAELETAKRLGLSFIIILLNNSMLKLEVDTMKKKFGDSFGVTFTNPGFIQLAESFCVRGMKATNVEEFEAMLTEAMNSHGEIVLIDTIAQKA</sequence>
<dbReference type="InterPro" id="IPR011766">
    <property type="entry name" value="TPP_enzyme_TPP-bd"/>
</dbReference>
<keyword evidence="7" id="KW-0808">Transferase</keyword>
<dbReference type="Pfam" id="PF02776">
    <property type="entry name" value="TPP_enzyme_N"/>
    <property type="match status" value="1"/>
</dbReference>
<dbReference type="EC" id="2.2.1.6" evidence="7"/>
<organism evidence="7 8">
    <name type="scientific">Bacillus salipaludis</name>
    <dbReference type="NCBI Taxonomy" id="2547811"/>
    <lineage>
        <taxon>Bacteria</taxon>
        <taxon>Bacillati</taxon>
        <taxon>Bacillota</taxon>
        <taxon>Bacilli</taxon>
        <taxon>Bacillales</taxon>
        <taxon>Bacillaceae</taxon>
        <taxon>Bacillus</taxon>
    </lineage>
</organism>
<evidence type="ECO:0000259" key="6">
    <source>
        <dbReference type="Pfam" id="PF02776"/>
    </source>
</evidence>
<dbReference type="InterPro" id="IPR029061">
    <property type="entry name" value="THDP-binding"/>
</dbReference>